<dbReference type="Proteomes" id="UP000244893">
    <property type="component" value="Unassembled WGS sequence"/>
</dbReference>
<gene>
    <name evidence="1" type="ORF">DDQ50_07480</name>
</gene>
<dbReference type="OrthoDB" id="9795405at2"/>
<dbReference type="InterPro" id="IPR015946">
    <property type="entry name" value="KH_dom-like_a/b"/>
</dbReference>
<dbReference type="PANTHER" id="PTHR42830">
    <property type="entry name" value="OSMOTICALLY INDUCIBLE FAMILY PROTEIN"/>
    <property type="match status" value="1"/>
</dbReference>
<dbReference type="Pfam" id="PF02566">
    <property type="entry name" value="OsmC"/>
    <property type="match status" value="1"/>
</dbReference>
<dbReference type="InterPro" id="IPR036102">
    <property type="entry name" value="OsmC/Ohrsf"/>
</dbReference>
<evidence type="ECO:0000313" key="2">
    <source>
        <dbReference type="Proteomes" id="UP000244893"/>
    </source>
</evidence>
<dbReference type="SUPFAM" id="SSF82784">
    <property type="entry name" value="OsmC-like"/>
    <property type="match status" value="1"/>
</dbReference>
<evidence type="ECO:0000313" key="1">
    <source>
        <dbReference type="EMBL" id="PVZ96440.1"/>
    </source>
</evidence>
<dbReference type="AlphaFoldDB" id="A0A2V1HYC6"/>
<dbReference type="EMBL" id="QEOP01000001">
    <property type="protein sequence ID" value="PVZ96440.1"/>
    <property type="molecule type" value="Genomic_DNA"/>
</dbReference>
<accession>A0A2V1HYC6</accession>
<dbReference type="InterPro" id="IPR052707">
    <property type="entry name" value="OsmC_Ohr_Peroxiredoxin"/>
</dbReference>
<dbReference type="InterPro" id="IPR003718">
    <property type="entry name" value="OsmC/Ohr_fam"/>
</dbReference>
<proteinExistence type="predicted"/>
<protein>
    <submittedName>
        <fullName evidence="1">Peroxiredoxin</fullName>
    </submittedName>
</protein>
<sequence length="155" mass="16730">MASEHSFALDLEWVGNRGTGTSGYREYGRQGVLSAPGKQPIDGSSARVFHGDSDRWNPEELLIAALAECHMLSYLHTAVRHGVTVLGYTDSPTGTMVQEGNGGHFTRVVLRPAVRISDPAQIELAQSLHREASADCFIAASVNFPVDHEPTTIAD</sequence>
<dbReference type="Gene3D" id="3.30.300.20">
    <property type="match status" value="1"/>
</dbReference>
<reference evidence="1 2" key="1">
    <citation type="submission" date="2018-05" db="EMBL/GenBank/DDBJ databases">
        <title>Amnibacterium sp. M8JJ-5, whole genome shotgun sequence.</title>
        <authorList>
            <person name="Tuo L."/>
        </authorList>
    </citation>
    <scope>NUCLEOTIDE SEQUENCE [LARGE SCALE GENOMIC DNA]</scope>
    <source>
        <strain evidence="1 2">M8JJ-5</strain>
    </source>
</reference>
<organism evidence="1 2">
    <name type="scientific">Amnibacterium flavum</name>
    <dbReference type="NCBI Taxonomy" id="2173173"/>
    <lineage>
        <taxon>Bacteria</taxon>
        <taxon>Bacillati</taxon>
        <taxon>Actinomycetota</taxon>
        <taxon>Actinomycetes</taxon>
        <taxon>Micrococcales</taxon>
        <taxon>Microbacteriaceae</taxon>
        <taxon>Amnibacterium</taxon>
    </lineage>
</organism>
<name>A0A2V1HYC6_9MICO</name>
<dbReference type="RefSeq" id="WP_116756175.1">
    <property type="nucleotide sequence ID" value="NZ_JBHUEX010000001.1"/>
</dbReference>
<dbReference type="PANTHER" id="PTHR42830:SF2">
    <property type="entry name" value="OSMC_OHR FAMILY PROTEIN"/>
    <property type="match status" value="1"/>
</dbReference>
<keyword evidence="2" id="KW-1185">Reference proteome</keyword>
<comment type="caution">
    <text evidence="1">The sequence shown here is derived from an EMBL/GenBank/DDBJ whole genome shotgun (WGS) entry which is preliminary data.</text>
</comment>